<dbReference type="PANTHER" id="PTHR10353:SF154">
    <property type="entry name" value="BETA-GLUCOSIDASE 9-RELATED"/>
    <property type="match status" value="1"/>
</dbReference>
<feature type="signal peptide" evidence="4">
    <location>
        <begin position="1"/>
        <end position="26"/>
    </location>
</feature>
<reference evidence="5" key="1">
    <citation type="submission" date="2018-11" db="EMBL/GenBank/DDBJ databases">
        <authorList>
            <person name="Grassa J C."/>
        </authorList>
    </citation>
    <scope>NUCLEOTIDE SEQUENCE [LARGE SCALE GENOMIC DNA]</scope>
</reference>
<dbReference type="PRINTS" id="PR00131">
    <property type="entry name" value="GLHYDRLASE1"/>
</dbReference>
<dbReference type="Proteomes" id="UP000596661">
    <property type="component" value="Chromosome 3"/>
</dbReference>
<dbReference type="GO" id="GO:0008422">
    <property type="term" value="F:beta-glucosidase activity"/>
    <property type="evidence" value="ECO:0007669"/>
    <property type="project" value="TreeGrafter"/>
</dbReference>
<feature type="compositionally biased region" description="Polar residues" evidence="3">
    <location>
        <begin position="510"/>
        <end position="524"/>
    </location>
</feature>
<feature type="chain" id="PRO_5031267323" evidence="4">
    <location>
        <begin position="27"/>
        <end position="524"/>
    </location>
</feature>
<proteinExistence type="inferred from homology"/>
<dbReference type="EMBL" id="UZAU01000251">
    <property type="status" value="NOT_ANNOTATED_CDS"/>
    <property type="molecule type" value="Genomic_DNA"/>
</dbReference>
<dbReference type="Pfam" id="PF00232">
    <property type="entry name" value="Glyco_hydro_1"/>
    <property type="match status" value="1"/>
</dbReference>
<evidence type="ECO:0000256" key="4">
    <source>
        <dbReference type="SAM" id="SignalP"/>
    </source>
</evidence>
<dbReference type="Gramene" id="evm.model.03.273">
    <property type="protein sequence ID" value="cds.evm.model.03.273"/>
    <property type="gene ID" value="evm.TU.03.273"/>
</dbReference>
<feature type="region of interest" description="Disordered" evidence="3">
    <location>
        <begin position="502"/>
        <end position="524"/>
    </location>
</feature>
<dbReference type="InterPro" id="IPR017853">
    <property type="entry name" value="GH"/>
</dbReference>
<name>A0A803P8B4_CANSA</name>
<dbReference type="GO" id="GO:0005975">
    <property type="term" value="P:carbohydrate metabolic process"/>
    <property type="evidence" value="ECO:0007669"/>
    <property type="project" value="InterPro"/>
</dbReference>
<dbReference type="SUPFAM" id="SSF51445">
    <property type="entry name" value="(Trans)glycosidases"/>
    <property type="match status" value="1"/>
</dbReference>
<dbReference type="InterPro" id="IPR001360">
    <property type="entry name" value="Glyco_hydro_1"/>
</dbReference>
<dbReference type="PANTHER" id="PTHR10353">
    <property type="entry name" value="GLYCOSYL HYDROLASE"/>
    <property type="match status" value="1"/>
</dbReference>
<dbReference type="OMA" id="PTMIQHY"/>
<accession>A0A803P8B4</accession>
<dbReference type="FunFam" id="3.20.20.80:FF:000041">
    <property type="entry name" value="Beta-glucosidase 7"/>
    <property type="match status" value="1"/>
</dbReference>
<keyword evidence="4" id="KW-0732">Signal</keyword>
<evidence type="ECO:0000256" key="1">
    <source>
        <dbReference type="ARBA" id="ARBA00010838"/>
    </source>
</evidence>
<dbReference type="EnsemblPlants" id="evm.model.03.273">
    <property type="protein sequence ID" value="cds.evm.model.03.273"/>
    <property type="gene ID" value="evm.TU.03.273"/>
</dbReference>
<comment type="similarity">
    <text evidence="1 2">Belongs to the glycosyl hydrolase 1 family.</text>
</comment>
<keyword evidence="6" id="KW-1185">Reference proteome</keyword>
<evidence type="ECO:0000313" key="5">
    <source>
        <dbReference type="EnsemblPlants" id="cds.evm.model.03.273"/>
    </source>
</evidence>
<protein>
    <submittedName>
        <fullName evidence="5">Uncharacterized protein</fullName>
    </submittedName>
</protein>
<evidence type="ECO:0000313" key="6">
    <source>
        <dbReference type="Proteomes" id="UP000596661"/>
    </source>
</evidence>
<dbReference type="AlphaFoldDB" id="A0A803P8B4"/>
<dbReference type="Gene3D" id="3.20.20.80">
    <property type="entry name" value="Glycosidases"/>
    <property type="match status" value="1"/>
</dbReference>
<evidence type="ECO:0000256" key="2">
    <source>
        <dbReference type="RuleBase" id="RU003690"/>
    </source>
</evidence>
<organism evidence="5 6">
    <name type="scientific">Cannabis sativa</name>
    <name type="common">Hemp</name>
    <name type="synonym">Marijuana</name>
    <dbReference type="NCBI Taxonomy" id="3483"/>
    <lineage>
        <taxon>Eukaryota</taxon>
        <taxon>Viridiplantae</taxon>
        <taxon>Streptophyta</taxon>
        <taxon>Embryophyta</taxon>
        <taxon>Tracheophyta</taxon>
        <taxon>Spermatophyta</taxon>
        <taxon>Magnoliopsida</taxon>
        <taxon>eudicotyledons</taxon>
        <taxon>Gunneridae</taxon>
        <taxon>Pentapetalae</taxon>
        <taxon>rosids</taxon>
        <taxon>fabids</taxon>
        <taxon>Rosales</taxon>
        <taxon>Cannabaceae</taxon>
        <taxon>Cannabis</taxon>
    </lineage>
</organism>
<sequence>MKILQSLVGIYALTLLISSLVFHAKATVQGNIKDGNNSLIATDSYRRYKEDIKLLKDLGVDSYRFSISWSRILPKGSLCGGINQEGIDFYNNLINEVIANGMKPFVTILHFDTPQALEDKYGGFLGRPIVDDFKDYSELLFKTYGDRVKHWITINEPFVVALGYDLGKGAPGRCSLPPPVGPCPAVGNSSTEPYIVSHNFILAHAAAAKLYKAKYQKIQGGEIGIVVVGEFMEPLTDTEDDKEAAIRYMDFLFGWYLEPLIFGDYPQIMRDYVQERLPIFTIEEKRLIRGSLDFIGVNYYTSRYAYKSQPVEPKHYIGDSLATITTLKDGVLIGPKARNRYVYSYPIGLQKLLEYMNIKYRNPVIYITENGYPDANVPDRPLQDSLSDQVRIDYITQHLYYTKEAINLRVFPPTDHADYLARHNHPLAVVRRLHRPLFLPGQGSIPYCNAHFQASIGSFTPNGLMALILQMHTRSLRIDDTTLRPQQKCFQSMLCPQLTLHRKTSRRSPSEISRGQASLSVGVL</sequence>
<reference evidence="5" key="2">
    <citation type="submission" date="2021-03" db="UniProtKB">
        <authorList>
            <consortium name="EnsemblPlants"/>
        </authorList>
    </citation>
    <scope>IDENTIFICATION</scope>
</reference>
<evidence type="ECO:0000256" key="3">
    <source>
        <dbReference type="SAM" id="MobiDB-lite"/>
    </source>
</evidence>